<evidence type="ECO:0000259" key="15">
    <source>
        <dbReference type="Pfam" id="PF03199"/>
    </source>
</evidence>
<dbReference type="Gene3D" id="1.10.1080.10">
    <property type="entry name" value="Glutathione Synthetase, Chain A, domain 3"/>
    <property type="match status" value="1"/>
</dbReference>
<evidence type="ECO:0000256" key="2">
    <source>
        <dbReference type="ARBA" id="ARBA00004965"/>
    </source>
</evidence>
<dbReference type="InterPro" id="IPR004887">
    <property type="entry name" value="GSH_synth_subst-bd"/>
</dbReference>
<evidence type="ECO:0000256" key="14">
    <source>
        <dbReference type="SAM" id="MobiDB-lite"/>
    </source>
</evidence>
<dbReference type="SUPFAM" id="SSF56059">
    <property type="entry name" value="Glutathione synthetase ATP-binding domain-like"/>
    <property type="match status" value="1"/>
</dbReference>
<sequence length="311" mass="35264">MVELFTTTSAVIMIVVEDVSYNICDQRFHEFHLREQHPEVRVVRRTLTQIADWGKLGPNKELLVKGDVVSVVYFRSGYNPNQYPSQLEWDARLMMERSRAIKSPTIQYHLAGTKKVQQALAHPLVVEKFLKEPYKVEAVREIFTGLYSLDLEQRISHLAAKQRAVLGPPTVARQVERDRTAKVRLLERPASSVLNYIVFPSHIRTHQDYDPVLSGVVHGSEVRYGIPNPRFWNREGVFWNLRYYVGRHGIIGPKPEDCAISHYSPVGCRINNIICGSLESSDLSGSDKSGPNVLGLLEPEEGFSLNKTGNS</sequence>
<evidence type="ECO:0000256" key="12">
    <source>
        <dbReference type="ARBA" id="ARBA00030403"/>
    </source>
</evidence>
<dbReference type="InterPro" id="IPR037013">
    <property type="entry name" value="GSH-S_sub-bd_sf"/>
</dbReference>
<keyword evidence="7" id="KW-0317">Glutathione biosynthesis</keyword>
<dbReference type="InterPro" id="IPR014042">
    <property type="entry name" value="Glutathione_synthase_a-hlx"/>
</dbReference>
<evidence type="ECO:0000256" key="1">
    <source>
        <dbReference type="ARBA" id="ARBA00001946"/>
    </source>
</evidence>
<dbReference type="InterPro" id="IPR016185">
    <property type="entry name" value="PreATP-grasp_dom_sf"/>
</dbReference>
<dbReference type="PANTHER" id="PTHR11130">
    <property type="entry name" value="GLUTATHIONE SYNTHETASE"/>
    <property type="match status" value="1"/>
</dbReference>
<keyword evidence="6" id="KW-0436">Ligase</keyword>
<dbReference type="EC" id="6.3.2.3" evidence="4"/>
<evidence type="ECO:0000256" key="11">
    <source>
        <dbReference type="ARBA" id="ARBA00022842"/>
    </source>
</evidence>
<comment type="similarity">
    <text evidence="3">Belongs to the eukaryotic GSH synthase family.</text>
</comment>
<dbReference type="InterPro" id="IPR014709">
    <property type="entry name" value="Glutathione_synthase_C_euk"/>
</dbReference>
<proteinExistence type="inferred from homology"/>
<dbReference type="Gene3D" id="3.40.50.1760">
    <property type="entry name" value="Glutathione synthase, substrate-binding domain superfamily, eukaryotic"/>
    <property type="match status" value="1"/>
</dbReference>
<evidence type="ECO:0000256" key="8">
    <source>
        <dbReference type="ARBA" id="ARBA00022723"/>
    </source>
</evidence>
<dbReference type="Pfam" id="PF03199">
    <property type="entry name" value="GSH_synthase"/>
    <property type="match status" value="1"/>
</dbReference>
<evidence type="ECO:0000256" key="13">
    <source>
        <dbReference type="ARBA" id="ARBA00048871"/>
    </source>
</evidence>
<dbReference type="Proteomes" id="UP001159363">
    <property type="component" value="Chromosome 12"/>
</dbReference>
<evidence type="ECO:0000313" key="17">
    <source>
        <dbReference type="Proteomes" id="UP001159363"/>
    </source>
</evidence>
<keyword evidence="10" id="KW-0067">ATP-binding</keyword>
<dbReference type="Gene3D" id="3.30.1490.50">
    <property type="match status" value="1"/>
</dbReference>
<comment type="pathway">
    <text evidence="2">Sulfur metabolism; glutathione biosynthesis; glutathione from L-cysteine and L-glutamate: step 2/2.</text>
</comment>
<organism evidence="16 17">
    <name type="scientific">Dryococelus australis</name>
    <dbReference type="NCBI Taxonomy" id="614101"/>
    <lineage>
        <taxon>Eukaryota</taxon>
        <taxon>Metazoa</taxon>
        <taxon>Ecdysozoa</taxon>
        <taxon>Arthropoda</taxon>
        <taxon>Hexapoda</taxon>
        <taxon>Insecta</taxon>
        <taxon>Pterygota</taxon>
        <taxon>Neoptera</taxon>
        <taxon>Polyneoptera</taxon>
        <taxon>Phasmatodea</taxon>
        <taxon>Verophasmatodea</taxon>
        <taxon>Anareolatae</taxon>
        <taxon>Phasmatidae</taxon>
        <taxon>Eurycanthinae</taxon>
        <taxon>Dryococelus</taxon>
    </lineage>
</organism>
<feature type="domain" description="Glutathione synthase substrate-binding" evidence="15">
    <location>
        <begin position="10"/>
        <end position="111"/>
    </location>
</feature>
<feature type="region of interest" description="Disordered" evidence="14">
    <location>
        <begin position="282"/>
        <end position="311"/>
    </location>
</feature>
<evidence type="ECO:0000256" key="3">
    <source>
        <dbReference type="ARBA" id="ARBA00010385"/>
    </source>
</evidence>
<protein>
    <recommendedName>
        <fullName evidence="5">Glutathione synthetase</fullName>
        <ecNumber evidence="4">6.3.2.3</ecNumber>
    </recommendedName>
    <alternativeName>
        <fullName evidence="12">Glutathione synthase</fullName>
    </alternativeName>
</protein>
<evidence type="ECO:0000256" key="6">
    <source>
        <dbReference type="ARBA" id="ARBA00022598"/>
    </source>
</evidence>
<evidence type="ECO:0000256" key="10">
    <source>
        <dbReference type="ARBA" id="ARBA00022840"/>
    </source>
</evidence>
<evidence type="ECO:0000256" key="5">
    <source>
        <dbReference type="ARBA" id="ARBA00020821"/>
    </source>
</evidence>
<dbReference type="EMBL" id="JARBHB010000013">
    <property type="protein sequence ID" value="KAJ8870429.1"/>
    <property type="molecule type" value="Genomic_DNA"/>
</dbReference>
<evidence type="ECO:0000313" key="16">
    <source>
        <dbReference type="EMBL" id="KAJ8870429.1"/>
    </source>
</evidence>
<keyword evidence="8" id="KW-0479">Metal-binding</keyword>
<dbReference type="InterPro" id="IPR005615">
    <property type="entry name" value="Glutathione_synthase"/>
</dbReference>
<evidence type="ECO:0000256" key="4">
    <source>
        <dbReference type="ARBA" id="ARBA00012214"/>
    </source>
</evidence>
<evidence type="ECO:0000256" key="7">
    <source>
        <dbReference type="ARBA" id="ARBA00022684"/>
    </source>
</evidence>
<reference evidence="16 17" key="1">
    <citation type="submission" date="2023-02" db="EMBL/GenBank/DDBJ databases">
        <title>LHISI_Scaffold_Assembly.</title>
        <authorList>
            <person name="Stuart O.P."/>
            <person name="Cleave R."/>
            <person name="Magrath M.J.L."/>
            <person name="Mikheyev A.S."/>
        </authorList>
    </citation>
    <scope>NUCLEOTIDE SEQUENCE [LARGE SCALE GENOMIC DNA]</scope>
    <source>
        <strain evidence="16">Daus_M_001</strain>
        <tissue evidence="16">Leg muscle</tissue>
    </source>
</reference>
<gene>
    <name evidence="16" type="ORF">PR048_029451</name>
</gene>
<keyword evidence="17" id="KW-1185">Reference proteome</keyword>
<keyword evidence="11" id="KW-0460">Magnesium</keyword>
<comment type="catalytic activity">
    <reaction evidence="13">
        <text>gamma-L-glutamyl-L-cysteine + glycine + ATP = glutathione + ADP + phosphate + H(+)</text>
        <dbReference type="Rhea" id="RHEA:13557"/>
        <dbReference type="ChEBI" id="CHEBI:15378"/>
        <dbReference type="ChEBI" id="CHEBI:30616"/>
        <dbReference type="ChEBI" id="CHEBI:43474"/>
        <dbReference type="ChEBI" id="CHEBI:57305"/>
        <dbReference type="ChEBI" id="CHEBI:57925"/>
        <dbReference type="ChEBI" id="CHEBI:58173"/>
        <dbReference type="ChEBI" id="CHEBI:456216"/>
        <dbReference type="EC" id="6.3.2.3"/>
    </reaction>
    <physiologicalReaction direction="left-to-right" evidence="13">
        <dbReference type="Rhea" id="RHEA:13558"/>
    </physiologicalReaction>
</comment>
<comment type="caution">
    <text evidence="16">The sequence shown here is derived from an EMBL/GenBank/DDBJ whole genome shotgun (WGS) entry which is preliminary data.</text>
</comment>
<evidence type="ECO:0000256" key="9">
    <source>
        <dbReference type="ARBA" id="ARBA00022741"/>
    </source>
</evidence>
<accession>A0ABQ9GDF4</accession>
<keyword evidence="9" id="KW-0547">Nucleotide-binding</keyword>
<dbReference type="PANTHER" id="PTHR11130:SF0">
    <property type="entry name" value="GLUTATHIONE SYNTHETASE"/>
    <property type="match status" value="1"/>
</dbReference>
<dbReference type="SUPFAM" id="SSF52440">
    <property type="entry name" value="PreATP-grasp domain"/>
    <property type="match status" value="1"/>
</dbReference>
<comment type="cofactor">
    <cofactor evidence="1">
        <name>Mg(2+)</name>
        <dbReference type="ChEBI" id="CHEBI:18420"/>
    </cofactor>
</comment>
<name>A0ABQ9GDF4_9NEOP</name>